<evidence type="ECO:0000256" key="1">
    <source>
        <dbReference type="SAM" id="MobiDB-lite"/>
    </source>
</evidence>
<keyword evidence="4" id="KW-1185">Reference proteome</keyword>
<dbReference type="EMBL" id="BAAAGX010000006">
    <property type="protein sequence ID" value="GAA0228528.1"/>
    <property type="molecule type" value="Genomic_DNA"/>
</dbReference>
<name>A0ABN0TRQ3_9ACTN</name>
<feature type="signal peptide" evidence="2">
    <location>
        <begin position="1"/>
        <end position="21"/>
    </location>
</feature>
<evidence type="ECO:0000256" key="2">
    <source>
        <dbReference type="SAM" id="SignalP"/>
    </source>
</evidence>
<dbReference type="Proteomes" id="UP001500967">
    <property type="component" value="Unassembled WGS sequence"/>
</dbReference>
<evidence type="ECO:0008006" key="5">
    <source>
        <dbReference type="Google" id="ProtNLM"/>
    </source>
</evidence>
<evidence type="ECO:0000313" key="3">
    <source>
        <dbReference type="EMBL" id="GAA0228528.1"/>
    </source>
</evidence>
<organism evidence="3 4">
    <name type="scientific">Cryptosporangium japonicum</name>
    <dbReference type="NCBI Taxonomy" id="80872"/>
    <lineage>
        <taxon>Bacteria</taxon>
        <taxon>Bacillati</taxon>
        <taxon>Actinomycetota</taxon>
        <taxon>Actinomycetes</taxon>
        <taxon>Cryptosporangiales</taxon>
        <taxon>Cryptosporangiaceae</taxon>
        <taxon>Cryptosporangium</taxon>
    </lineage>
</organism>
<dbReference type="PANTHER" id="PTHR39335:SF1">
    <property type="entry name" value="BLL4220 PROTEIN"/>
    <property type="match status" value="1"/>
</dbReference>
<reference evidence="3 4" key="1">
    <citation type="journal article" date="2019" name="Int. J. Syst. Evol. Microbiol.">
        <title>The Global Catalogue of Microorganisms (GCM) 10K type strain sequencing project: providing services to taxonomists for standard genome sequencing and annotation.</title>
        <authorList>
            <consortium name="The Broad Institute Genomics Platform"/>
            <consortium name="The Broad Institute Genome Sequencing Center for Infectious Disease"/>
            <person name="Wu L."/>
            <person name="Ma J."/>
        </authorList>
    </citation>
    <scope>NUCLEOTIDE SEQUENCE [LARGE SCALE GENOMIC DNA]</scope>
    <source>
        <strain evidence="3 4">JCM 10425</strain>
    </source>
</reference>
<evidence type="ECO:0000313" key="4">
    <source>
        <dbReference type="Proteomes" id="UP001500967"/>
    </source>
</evidence>
<comment type="caution">
    <text evidence="3">The sequence shown here is derived from an EMBL/GenBank/DDBJ whole genome shotgun (WGS) entry which is preliminary data.</text>
</comment>
<gene>
    <name evidence="3" type="ORF">GCM10009539_12420</name>
</gene>
<keyword evidence="2" id="KW-0732">Signal</keyword>
<accession>A0ABN0TRQ3</accession>
<feature type="region of interest" description="Disordered" evidence="1">
    <location>
        <begin position="28"/>
        <end position="71"/>
    </location>
</feature>
<dbReference type="PANTHER" id="PTHR39335">
    <property type="entry name" value="BLL4220 PROTEIN"/>
    <property type="match status" value="1"/>
</dbReference>
<dbReference type="RefSeq" id="WP_344647750.1">
    <property type="nucleotide sequence ID" value="NZ_BAAAGX010000006.1"/>
</dbReference>
<dbReference type="InterPro" id="IPR005297">
    <property type="entry name" value="Lipoprotein_repeat"/>
</dbReference>
<dbReference type="PROSITE" id="PS51257">
    <property type="entry name" value="PROKAR_LIPOPROTEIN"/>
    <property type="match status" value="1"/>
</dbReference>
<feature type="chain" id="PRO_5046262497" description="Lipoprotein with Yx(FWY)xxD motif" evidence="2">
    <location>
        <begin position="22"/>
        <end position="188"/>
    </location>
</feature>
<dbReference type="Pfam" id="PF03640">
    <property type="entry name" value="Lipoprotein_15"/>
    <property type="match status" value="2"/>
</dbReference>
<protein>
    <recommendedName>
        <fullName evidence="5">Lipoprotein with Yx(FWY)xxD motif</fullName>
    </recommendedName>
</protein>
<proteinExistence type="predicted"/>
<feature type="compositionally biased region" description="Low complexity" evidence="1">
    <location>
        <begin position="28"/>
        <end position="59"/>
    </location>
</feature>
<sequence length="188" mass="19600">MRRPPVSLAAAVGLSAVLALSACGNDAPAQLPASAPAAPPTSAAPSDQQQTGQQPGAAPETNPNGGYWPASINAAENKKLGTIVTDGDGFTLYRFDKDSNHPSRTTCFDACAQKWPPVLTRNKIVFNGIDRNALGTIQRSDGTYQVTLGGWPVYRFADDAKPGDISGEAVQGTWFTLAPSGKKANGDD</sequence>